<dbReference type="Gene3D" id="1.10.630.10">
    <property type="entry name" value="Cytochrome P450"/>
    <property type="match status" value="2"/>
</dbReference>
<reference evidence="8 9" key="1">
    <citation type="submission" date="2024-01" db="EMBL/GenBank/DDBJ databases">
        <title>The complete chloroplast genome sequence of Lithospermum erythrorhizon: insights into the phylogenetic relationship among Boraginaceae species and the maternal lineages of purple gromwells.</title>
        <authorList>
            <person name="Okada T."/>
            <person name="Watanabe K."/>
        </authorList>
    </citation>
    <scope>NUCLEOTIDE SEQUENCE [LARGE SCALE GENOMIC DNA]</scope>
</reference>
<protein>
    <submittedName>
        <fullName evidence="8">Oxygenase</fullName>
    </submittedName>
</protein>
<proteinExistence type="inferred from homology"/>
<evidence type="ECO:0000256" key="4">
    <source>
        <dbReference type="ARBA" id="ARBA00023002"/>
    </source>
</evidence>
<dbReference type="GO" id="GO:0016705">
    <property type="term" value="F:oxidoreductase activity, acting on paired donors, with incorporation or reduction of molecular oxygen"/>
    <property type="evidence" value="ECO:0007669"/>
    <property type="project" value="InterPro"/>
</dbReference>
<evidence type="ECO:0000256" key="1">
    <source>
        <dbReference type="ARBA" id="ARBA00001971"/>
    </source>
</evidence>
<dbReference type="GO" id="GO:0006629">
    <property type="term" value="P:lipid metabolic process"/>
    <property type="evidence" value="ECO:0007669"/>
    <property type="project" value="UniProtKB-ARBA"/>
</dbReference>
<dbReference type="PROSITE" id="PS00086">
    <property type="entry name" value="CYTOCHROME_P450"/>
    <property type="match status" value="1"/>
</dbReference>
<keyword evidence="9" id="KW-1185">Reference proteome</keyword>
<evidence type="ECO:0000313" key="8">
    <source>
        <dbReference type="EMBL" id="GAA0186561.1"/>
    </source>
</evidence>
<gene>
    <name evidence="8" type="ORF">LIER_33849</name>
</gene>
<evidence type="ECO:0000313" key="9">
    <source>
        <dbReference type="Proteomes" id="UP001454036"/>
    </source>
</evidence>
<dbReference type="InterPro" id="IPR017972">
    <property type="entry name" value="Cyt_P450_CS"/>
</dbReference>
<organism evidence="8 9">
    <name type="scientific">Lithospermum erythrorhizon</name>
    <name type="common">Purple gromwell</name>
    <name type="synonym">Lithospermum officinale var. erythrorhizon</name>
    <dbReference type="NCBI Taxonomy" id="34254"/>
    <lineage>
        <taxon>Eukaryota</taxon>
        <taxon>Viridiplantae</taxon>
        <taxon>Streptophyta</taxon>
        <taxon>Embryophyta</taxon>
        <taxon>Tracheophyta</taxon>
        <taxon>Spermatophyta</taxon>
        <taxon>Magnoliopsida</taxon>
        <taxon>eudicotyledons</taxon>
        <taxon>Gunneridae</taxon>
        <taxon>Pentapetalae</taxon>
        <taxon>asterids</taxon>
        <taxon>lamiids</taxon>
        <taxon>Boraginales</taxon>
        <taxon>Boraginaceae</taxon>
        <taxon>Boraginoideae</taxon>
        <taxon>Lithospermeae</taxon>
        <taxon>Lithospermum</taxon>
    </lineage>
</organism>
<dbReference type="GO" id="GO:0020037">
    <property type="term" value="F:heme binding"/>
    <property type="evidence" value="ECO:0007669"/>
    <property type="project" value="InterPro"/>
</dbReference>
<evidence type="ECO:0000256" key="7">
    <source>
        <dbReference type="RuleBase" id="RU000461"/>
    </source>
</evidence>
<keyword evidence="6 7" id="KW-0349">Heme</keyword>
<name>A0AAV3RXU5_LITER</name>
<keyword evidence="3 6" id="KW-0479">Metal-binding</keyword>
<evidence type="ECO:0000256" key="2">
    <source>
        <dbReference type="ARBA" id="ARBA00010617"/>
    </source>
</evidence>
<dbReference type="PANTHER" id="PTHR24296">
    <property type="entry name" value="CYTOCHROME P450"/>
    <property type="match status" value="1"/>
</dbReference>
<evidence type="ECO:0000256" key="3">
    <source>
        <dbReference type="ARBA" id="ARBA00022723"/>
    </source>
</evidence>
<dbReference type="SUPFAM" id="SSF48264">
    <property type="entry name" value="Cytochrome P450"/>
    <property type="match status" value="1"/>
</dbReference>
<feature type="binding site" description="axial binding residue" evidence="6">
    <location>
        <position position="335"/>
    </location>
    <ligand>
        <name>heme</name>
        <dbReference type="ChEBI" id="CHEBI:30413"/>
    </ligand>
    <ligandPart>
        <name>Fe</name>
        <dbReference type="ChEBI" id="CHEBI:18248"/>
    </ligandPart>
</feature>
<dbReference type="Pfam" id="PF00067">
    <property type="entry name" value="p450"/>
    <property type="match status" value="1"/>
</dbReference>
<dbReference type="GO" id="GO:0005506">
    <property type="term" value="F:iron ion binding"/>
    <property type="evidence" value="ECO:0007669"/>
    <property type="project" value="InterPro"/>
</dbReference>
<dbReference type="AlphaFoldDB" id="A0AAV3RXU5"/>
<keyword evidence="4 7" id="KW-0560">Oxidoreductase</keyword>
<accession>A0AAV3RXU5</accession>
<dbReference type="GO" id="GO:0004497">
    <property type="term" value="F:monooxygenase activity"/>
    <property type="evidence" value="ECO:0007669"/>
    <property type="project" value="UniProtKB-KW"/>
</dbReference>
<dbReference type="PRINTS" id="PR00463">
    <property type="entry name" value="EP450I"/>
</dbReference>
<comment type="caution">
    <text evidence="8">The sequence shown here is derived from an EMBL/GenBank/DDBJ whole genome shotgun (WGS) entry which is preliminary data.</text>
</comment>
<sequence>MQRFKGEETSQLAYCCRLPGLLVNLHRVHDFVADFLVASGGTYVVKGSWFGNGGMLITCDPANIHHILSKKFPNYGKRPQFKKIFAELGDGIFIAEAQSWEFQRKTTHAILHHKGIDVDLQELIHLTCVLLFDYDPVSLSIEFPKFPCKEAFTVAEEGILYRHILPEIIWKLQKRFQIGKENKLRKAVGIIDEFLGNQIASKHEKLKNNVSFQEGCFDFLTGKETIAVALTWFFWLMAKNPDEEYKIRQEITLSLFPPVPLNHKAPVEADILPSGHRLKPNTKTVLSFYSMGRMEQIWGKDCVEFKPSRWISERGGIKHEASFKFTAFNAGARSCLGKDMSFIQMKMVAAALIYHFEFKVLEGQSILPSPSIILHMQNDLDNNMYVM</sequence>
<comment type="similarity">
    <text evidence="2 7">Belongs to the cytochrome P450 family.</text>
</comment>
<dbReference type="InterPro" id="IPR036396">
    <property type="entry name" value="Cyt_P450_sf"/>
</dbReference>
<dbReference type="EMBL" id="BAABME010013818">
    <property type="protein sequence ID" value="GAA0186561.1"/>
    <property type="molecule type" value="Genomic_DNA"/>
</dbReference>
<evidence type="ECO:0000256" key="5">
    <source>
        <dbReference type="ARBA" id="ARBA00023004"/>
    </source>
</evidence>
<evidence type="ECO:0000256" key="6">
    <source>
        <dbReference type="PIRSR" id="PIRSR602401-1"/>
    </source>
</evidence>
<keyword evidence="7" id="KW-0503">Monooxygenase</keyword>
<dbReference type="Proteomes" id="UP001454036">
    <property type="component" value="Unassembled WGS sequence"/>
</dbReference>
<comment type="cofactor">
    <cofactor evidence="1 6">
        <name>heme</name>
        <dbReference type="ChEBI" id="CHEBI:30413"/>
    </cofactor>
</comment>
<dbReference type="InterPro" id="IPR002401">
    <property type="entry name" value="Cyt_P450_E_grp-I"/>
</dbReference>
<keyword evidence="5 6" id="KW-0408">Iron</keyword>
<dbReference type="InterPro" id="IPR001128">
    <property type="entry name" value="Cyt_P450"/>
</dbReference>